<dbReference type="Pfam" id="PF04755">
    <property type="entry name" value="PAP_fibrillin"/>
    <property type="match status" value="1"/>
</dbReference>
<evidence type="ECO:0000256" key="1">
    <source>
        <dbReference type="ARBA" id="ARBA00004474"/>
    </source>
</evidence>
<evidence type="ECO:0000256" key="2">
    <source>
        <dbReference type="ARBA" id="ARBA00022640"/>
    </source>
</evidence>
<dbReference type="AlphaFoldDB" id="A0A484MIZ7"/>
<reference evidence="6 7" key="1">
    <citation type="submission" date="2018-04" db="EMBL/GenBank/DDBJ databases">
        <authorList>
            <person name="Vogel A."/>
        </authorList>
    </citation>
    <scope>NUCLEOTIDE SEQUENCE [LARGE SCALE GENOMIC DNA]</scope>
</reference>
<organism evidence="6 7">
    <name type="scientific">Cuscuta campestris</name>
    <dbReference type="NCBI Taxonomy" id="132261"/>
    <lineage>
        <taxon>Eukaryota</taxon>
        <taxon>Viridiplantae</taxon>
        <taxon>Streptophyta</taxon>
        <taxon>Embryophyta</taxon>
        <taxon>Tracheophyta</taxon>
        <taxon>Spermatophyta</taxon>
        <taxon>Magnoliopsida</taxon>
        <taxon>eudicotyledons</taxon>
        <taxon>Gunneridae</taxon>
        <taxon>Pentapetalae</taxon>
        <taxon>asterids</taxon>
        <taxon>lamiids</taxon>
        <taxon>Solanales</taxon>
        <taxon>Convolvulaceae</taxon>
        <taxon>Cuscuteae</taxon>
        <taxon>Cuscuta</taxon>
        <taxon>Cuscuta subgen. Grammica</taxon>
        <taxon>Cuscuta sect. Cleistogrammica</taxon>
    </lineage>
</organism>
<feature type="domain" description="Plastid lipid-associated protein/fibrillin conserved" evidence="5">
    <location>
        <begin position="101"/>
        <end position="315"/>
    </location>
</feature>
<feature type="compositionally biased region" description="Acidic residues" evidence="4">
    <location>
        <begin position="69"/>
        <end position="81"/>
    </location>
</feature>
<dbReference type="EMBL" id="OOIL02003702">
    <property type="protein sequence ID" value="VFQ88923.1"/>
    <property type="molecule type" value="Genomic_DNA"/>
</dbReference>
<dbReference type="Proteomes" id="UP000595140">
    <property type="component" value="Unassembled WGS sequence"/>
</dbReference>
<name>A0A484MIZ7_9ASTE</name>
<dbReference type="InterPro" id="IPR006843">
    <property type="entry name" value="PAP/fibrillin_dom"/>
</dbReference>
<feature type="region of interest" description="Disordered" evidence="4">
    <location>
        <begin position="65"/>
        <end position="93"/>
    </location>
</feature>
<keyword evidence="2" id="KW-0934">Plastid</keyword>
<evidence type="ECO:0000256" key="3">
    <source>
        <dbReference type="ARBA" id="ARBA00022946"/>
    </source>
</evidence>
<evidence type="ECO:0000313" key="7">
    <source>
        <dbReference type="Proteomes" id="UP000595140"/>
    </source>
</evidence>
<evidence type="ECO:0000259" key="5">
    <source>
        <dbReference type="Pfam" id="PF04755"/>
    </source>
</evidence>
<sequence>MAAISSLSQFPCRPIAGVRQPQLYTPKAFAFPAKSAGFHSMAAPARSSPNRGFVSPKGRFFSRAYGEDGFGDEEEEDEQEETPGGVAVAEDGPEAAETDVLKKQLVDSFYGTNRGLAASSETRAEVVELIAQLEAKNPTPAPTEALTLLNGKWVLAYTSFVGMFPLLSKGTLPLVTVQEISQTIDSESFTVENSVVFSGPLATTSISTNAKFEVRSPKRVQIKFEEGIIGTPQLTDSIVLPESVEVLGSKIDLTPFKGLVTSLQDAASSVAKSFSSHPPLKFSLASTNAESWLLTTYLDNELRVSRGDGGSVFVLVKDGSPLLEPY</sequence>
<comment type="subcellular location">
    <subcellularLocation>
        <location evidence="1">Plastid</location>
    </subcellularLocation>
</comment>
<dbReference type="GO" id="GO:0009536">
    <property type="term" value="C:plastid"/>
    <property type="evidence" value="ECO:0007669"/>
    <property type="project" value="UniProtKB-SubCell"/>
</dbReference>
<proteinExistence type="predicted"/>
<dbReference type="PANTHER" id="PTHR31906">
    <property type="entry name" value="PLASTID-LIPID-ASSOCIATED PROTEIN 4, CHLOROPLASTIC-RELATED"/>
    <property type="match status" value="1"/>
</dbReference>
<keyword evidence="7" id="KW-1185">Reference proteome</keyword>
<gene>
    <name evidence="6" type="ORF">CCAM_LOCUS30699</name>
</gene>
<evidence type="ECO:0000256" key="4">
    <source>
        <dbReference type="SAM" id="MobiDB-lite"/>
    </source>
</evidence>
<protein>
    <recommendedName>
        <fullName evidence="5">Plastid lipid-associated protein/fibrillin conserved domain-containing protein</fullName>
    </recommendedName>
</protein>
<dbReference type="InterPro" id="IPR039633">
    <property type="entry name" value="PAP"/>
</dbReference>
<accession>A0A484MIZ7</accession>
<dbReference type="OrthoDB" id="498392at2759"/>
<keyword evidence="3" id="KW-0809">Transit peptide</keyword>
<evidence type="ECO:0000313" key="6">
    <source>
        <dbReference type="EMBL" id="VFQ88923.1"/>
    </source>
</evidence>